<dbReference type="InterPro" id="IPR013211">
    <property type="entry name" value="LVIVD"/>
</dbReference>
<dbReference type="InterPro" id="IPR011044">
    <property type="entry name" value="Quino_amine_DH_bsu"/>
</dbReference>
<dbReference type="Pfam" id="PF18962">
    <property type="entry name" value="Por_Secre_tail"/>
    <property type="match status" value="1"/>
</dbReference>
<name>A0A3B1CH89_9ZZZZ</name>
<dbReference type="InterPro" id="IPR015943">
    <property type="entry name" value="WD40/YVTN_repeat-like_dom_sf"/>
</dbReference>
<organism evidence="2">
    <name type="scientific">hydrothermal vent metagenome</name>
    <dbReference type="NCBI Taxonomy" id="652676"/>
    <lineage>
        <taxon>unclassified sequences</taxon>
        <taxon>metagenomes</taxon>
        <taxon>ecological metagenomes</taxon>
    </lineage>
</organism>
<keyword evidence="2" id="KW-0378">Hydrolase</keyword>
<evidence type="ECO:0000259" key="1">
    <source>
        <dbReference type="Pfam" id="PF18962"/>
    </source>
</evidence>
<protein>
    <submittedName>
        <fullName evidence="2">Alkaline phosphatase</fullName>
        <ecNumber evidence="2">3.1.3.1</ecNumber>
    </submittedName>
</protein>
<evidence type="ECO:0000313" key="2">
    <source>
        <dbReference type="EMBL" id="VAX23324.1"/>
    </source>
</evidence>
<proteinExistence type="predicted"/>
<dbReference type="InterPro" id="IPR026444">
    <property type="entry name" value="Secre_tail"/>
</dbReference>
<dbReference type="SUPFAM" id="SSF75011">
    <property type="entry name" value="3-carboxy-cis,cis-mucoante lactonizing enzyme"/>
    <property type="match status" value="1"/>
</dbReference>
<feature type="domain" description="Secretion system C-terminal sorting" evidence="1">
    <location>
        <begin position="602"/>
        <end position="677"/>
    </location>
</feature>
<dbReference type="NCBIfam" id="TIGR04183">
    <property type="entry name" value="Por_Secre_tail"/>
    <property type="match status" value="1"/>
</dbReference>
<dbReference type="SUPFAM" id="SSF50969">
    <property type="entry name" value="YVTN repeat-like/Quinoprotein amine dehydrogenase"/>
    <property type="match status" value="2"/>
</dbReference>
<dbReference type="EC" id="3.1.3.1" evidence="2"/>
<dbReference type="EMBL" id="UOGD01000249">
    <property type="protein sequence ID" value="VAX23324.1"/>
    <property type="molecule type" value="Genomic_DNA"/>
</dbReference>
<dbReference type="Gene3D" id="2.130.10.10">
    <property type="entry name" value="YVTN repeat-like/Quinoprotein amine dehydrogenase"/>
    <property type="match status" value="1"/>
</dbReference>
<accession>A0A3B1CH89</accession>
<reference evidence="2" key="1">
    <citation type="submission" date="2018-06" db="EMBL/GenBank/DDBJ databases">
        <authorList>
            <person name="Zhirakovskaya E."/>
        </authorList>
    </citation>
    <scope>NUCLEOTIDE SEQUENCE</scope>
</reference>
<dbReference type="AlphaFoldDB" id="A0A3B1CH89"/>
<dbReference type="Gene3D" id="2.60.40.4070">
    <property type="match status" value="1"/>
</dbReference>
<sequence length="680" mass="74178">MSQLTHYKYGACYNVSVNGNYAYYSDGSYLKILDISTPTNPVEKGELLLPRPIVNMKSMDSYVYVADSWDGFIIIDVSDPNNPVEMSTTKLGNVVDFDLNVDSTAIVVSGSGGIYSVDISDPANPVQLYHAAESGWANSVTINDNYAYIALQSPNKIVQYEISYPDSIYPNKNVDLSNFPNNLKIDGQYLFVTTSLGLRIIDVLDPAGLTLKGFFTASQSWELDYNGNYVFITTPTSVKIINVSDKMNPVQTGSFEVTPSNPASVAVMGNYVYSAIKTGLRIDDVSNLAFPVEVKFVSTGGISFDMDVNGNYAYLIHSPGDFSIFNIADPSNPVKLSSLGTENYFDIKIQNNYAYLLAGNNDLQILNISDPSNPTEVSRKTFFGISRGIAVSGDYLYVADNSTAHGFQIIDISDPANPVLSGSIDSISCNSVTVLGNYAYLAEANSTVRVIDISDPTNPTQIGSLSIDGVPLNIESSGNYAYVVSGTNGLRIIDISNPSNPAEVGFFKNDDYFMDAKVVYPYVYIADGYGYVRIVDVTNPASPNEVGVFATGYQPTGIAVDNNLIFVPAEKNGFYILNNDLLVSVKSKTNEIPRNFLLSQNYPNPFNPTTVISYSLPESGFVSMKMYDILGNEVAVLVNEYKPTGNYSIEFNGNDLSSGVYIYQMQAGSFIDTKKLMLLK</sequence>
<dbReference type="GO" id="GO:0004035">
    <property type="term" value="F:alkaline phosphatase activity"/>
    <property type="evidence" value="ECO:0007669"/>
    <property type="project" value="UniProtKB-EC"/>
</dbReference>
<gene>
    <name evidence="2" type="ORF">MNBD_IGNAVI01-2757</name>
</gene>
<dbReference type="Pfam" id="PF08309">
    <property type="entry name" value="LVIVD"/>
    <property type="match status" value="11"/>
</dbReference>